<evidence type="ECO:0000313" key="1">
    <source>
        <dbReference type="EMBL" id="GBF35436.1"/>
    </source>
</evidence>
<dbReference type="EMBL" id="BFAV01000163">
    <property type="protein sequence ID" value="GBF35436.1"/>
    <property type="molecule type" value="Genomic_DNA"/>
</dbReference>
<dbReference type="AlphaFoldDB" id="A0A2L2XM83"/>
<organism evidence="1 2">
    <name type="scientific">Desulfocucumis palustris</name>
    <dbReference type="NCBI Taxonomy" id="1898651"/>
    <lineage>
        <taxon>Bacteria</taxon>
        <taxon>Bacillati</taxon>
        <taxon>Bacillota</taxon>
        <taxon>Clostridia</taxon>
        <taxon>Eubacteriales</taxon>
        <taxon>Desulfocucumaceae</taxon>
        <taxon>Desulfocucumis</taxon>
    </lineage>
</organism>
<evidence type="ECO:0000313" key="2">
    <source>
        <dbReference type="Proteomes" id="UP000239549"/>
    </source>
</evidence>
<accession>A0A2L2XM83</accession>
<comment type="caution">
    <text evidence="1">The sequence shown here is derived from an EMBL/GenBank/DDBJ whole genome shotgun (WGS) entry which is preliminary data.</text>
</comment>
<reference evidence="2" key="1">
    <citation type="submission" date="2018-02" db="EMBL/GenBank/DDBJ databases">
        <title>Genome sequence of Desulfocucumis palustris strain NAW-5.</title>
        <authorList>
            <person name="Watanabe M."/>
            <person name="Kojima H."/>
            <person name="Fukui M."/>
        </authorList>
    </citation>
    <scope>NUCLEOTIDE SEQUENCE [LARGE SCALE GENOMIC DNA]</scope>
    <source>
        <strain evidence="2">NAW-5</strain>
    </source>
</reference>
<proteinExistence type="predicted"/>
<protein>
    <submittedName>
        <fullName evidence="1">Uncharacterized protein</fullName>
    </submittedName>
</protein>
<name>A0A2L2XM83_9FIRM</name>
<sequence length="37" mass="4027">MSASNLWGLSVSMVIIVRRALWGKASPAVIDAWGKVR</sequence>
<gene>
    <name evidence="1" type="ORF">DCCM_4563</name>
</gene>
<keyword evidence="2" id="KW-1185">Reference proteome</keyword>
<dbReference type="Proteomes" id="UP000239549">
    <property type="component" value="Unassembled WGS sequence"/>
</dbReference>